<dbReference type="InterPro" id="IPR036770">
    <property type="entry name" value="Ankyrin_rpt-contain_sf"/>
</dbReference>
<evidence type="ECO:0000313" key="1">
    <source>
        <dbReference type="EMBL" id="AYV85773.1"/>
    </source>
</evidence>
<name>A0A3G5AIZ2_9VIRU</name>
<dbReference type="EMBL" id="MK072475">
    <property type="protein sequence ID" value="AYV85773.1"/>
    <property type="molecule type" value="Genomic_DNA"/>
</dbReference>
<proteinExistence type="predicted"/>
<gene>
    <name evidence="1" type="ORF">Satyrvirus39_1</name>
</gene>
<reference evidence="1" key="1">
    <citation type="submission" date="2018-10" db="EMBL/GenBank/DDBJ databases">
        <title>Hidden diversity of soil giant viruses.</title>
        <authorList>
            <person name="Schulz F."/>
            <person name="Alteio L."/>
            <person name="Goudeau D."/>
            <person name="Ryan E.M."/>
            <person name="Malmstrom R.R."/>
            <person name="Blanchard J."/>
            <person name="Woyke T."/>
        </authorList>
    </citation>
    <scope>NUCLEOTIDE SEQUENCE</scope>
    <source>
        <strain evidence="1">SAV1</strain>
    </source>
</reference>
<organism evidence="1">
    <name type="scientific">Satyrvirus sp</name>
    <dbReference type="NCBI Taxonomy" id="2487771"/>
    <lineage>
        <taxon>Viruses</taxon>
        <taxon>Varidnaviria</taxon>
        <taxon>Bamfordvirae</taxon>
        <taxon>Nucleocytoviricota</taxon>
        <taxon>Megaviricetes</taxon>
        <taxon>Imitervirales</taxon>
        <taxon>Mimiviridae</taxon>
        <taxon>Megamimivirinae</taxon>
    </lineage>
</organism>
<accession>A0A3G5AIZ2</accession>
<sequence length="333" mass="39317">MENLKQVVANELLKMERDVVIQILDVIMSNHKNITTDEIKFMMDHVSNEDRDVIFNAAHKFTNPDIVLFMIKEYNIDINKHFLAYELDCELDIFVILLEEGLVLTDEMLKYFMRQQNYMKFFVENYHKYNIDFENLLDIICDSTKSYPMYASYRILLFDTIFKMDTPKFSKKSFENITSLFLRYPFYDKLTFEKLNFLVDIGLDPRENGDYLLCWICRVYNDPKMVDFLVSSCGCNMNMRDSDCLVHSIDNDNHDVSKLLISLGIKITGAVISSCTRKKNYLDLLSDYGLDYEQMLNLYLEYLKKNDFVVRVSTLKIFIDKGVDIISAINKYH</sequence>
<dbReference type="Gene3D" id="1.25.40.20">
    <property type="entry name" value="Ankyrin repeat-containing domain"/>
    <property type="match status" value="1"/>
</dbReference>
<protein>
    <submittedName>
        <fullName evidence="1">Putative ankyrin repeat protein L25</fullName>
    </submittedName>
</protein>
<dbReference type="SUPFAM" id="SSF48403">
    <property type="entry name" value="Ankyrin repeat"/>
    <property type="match status" value="1"/>
</dbReference>